<evidence type="ECO:0000256" key="1">
    <source>
        <dbReference type="SAM" id="Phobius"/>
    </source>
</evidence>
<keyword evidence="1" id="KW-0472">Membrane</keyword>
<proteinExistence type="predicted"/>
<evidence type="ECO:0000313" key="2">
    <source>
        <dbReference type="EMBL" id="AYV79649.1"/>
    </source>
</evidence>
<organism evidence="2">
    <name type="scientific">Faunusvirus sp</name>
    <dbReference type="NCBI Taxonomy" id="2487766"/>
    <lineage>
        <taxon>Viruses</taxon>
        <taxon>Varidnaviria</taxon>
        <taxon>Bamfordvirae</taxon>
        <taxon>Nucleocytoviricota</taxon>
        <taxon>Megaviricetes</taxon>
        <taxon>Imitervirales</taxon>
        <taxon>Mimiviridae</taxon>
    </lineage>
</organism>
<accession>A0A3G5A2D6</accession>
<feature type="transmembrane region" description="Helical" evidence="1">
    <location>
        <begin position="42"/>
        <end position="61"/>
    </location>
</feature>
<sequence>MLAELITTDADNCDSIDDPVCIITEIIGCYTIGVILIKTNLYYAYIDVSLYIAYIVMRIMYWQDNLDWTRDTINHEYISDLDFDMAMLIFRNGYNTREAIRHGLIDDI</sequence>
<protein>
    <submittedName>
        <fullName evidence="2">Uncharacterized protein</fullName>
    </submittedName>
</protein>
<gene>
    <name evidence="2" type="ORF">Faunusvirus33_3</name>
</gene>
<name>A0A3G5A2D6_9VIRU</name>
<dbReference type="EMBL" id="MK072164">
    <property type="protein sequence ID" value="AYV79649.1"/>
    <property type="molecule type" value="Genomic_DNA"/>
</dbReference>
<reference evidence="2" key="1">
    <citation type="submission" date="2018-10" db="EMBL/GenBank/DDBJ databases">
        <title>Hidden diversity of soil giant viruses.</title>
        <authorList>
            <person name="Schulz F."/>
            <person name="Alteio L."/>
            <person name="Goudeau D."/>
            <person name="Ryan E.M."/>
            <person name="Malmstrom R.R."/>
            <person name="Blanchard J."/>
            <person name="Woyke T."/>
        </authorList>
    </citation>
    <scope>NUCLEOTIDE SEQUENCE</scope>
    <source>
        <strain evidence="2">FNV1</strain>
    </source>
</reference>
<keyword evidence="1" id="KW-0812">Transmembrane</keyword>
<keyword evidence="1" id="KW-1133">Transmembrane helix</keyword>